<evidence type="ECO:0000313" key="3">
    <source>
        <dbReference type="EMBL" id="GBG25764.1"/>
    </source>
</evidence>
<feature type="region of interest" description="Disordered" evidence="2">
    <location>
        <begin position="34"/>
        <end position="95"/>
    </location>
</feature>
<feature type="compositionally biased region" description="Basic and acidic residues" evidence="2">
    <location>
        <begin position="34"/>
        <end position="46"/>
    </location>
</feature>
<feature type="region of interest" description="Disordered" evidence="2">
    <location>
        <begin position="177"/>
        <end position="212"/>
    </location>
</feature>
<keyword evidence="4" id="KW-1185">Reference proteome</keyword>
<reference evidence="3 4" key="1">
    <citation type="submission" date="2017-12" db="EMBL/GenBank/DDBJ databases">
        <title>Sequencing, de novo assembly and annotation of complete genome of a new Thraustochytrid species, strain FCC1311.</title>
        <authorList>
            <person name="Sedici K."/>
            <person name="Godart F."/>
            <person name="Aiese Cigliano R."/>
            <person name="Sanseverino W."/>
            <person name="Barakat M."/>
            <person name="Ortet P."/>
            <person name="Marechal E."/>
            <person name="Cagnac O."/>
            <person name="Amato A."/>
        </authorList>
    </citation>
    <scope>NUCLEOTIDE SEQUENCE [LARGE SCALE GENOMIC DNA]</scope>
</reference>
<evidence type="ECO:0000256" key="1">
    <source>
        <dbReference type="SAM" id="Coils"/>
    </source>
</evidence>
<keyword evidence="1" id="KW-0175">Coiled coil</keyword>
<evidence type="ECO:0000313" key="4">
    <source>
        <dbReference type="Proteomes" id="UP000241890"/>
    </source>
</evidence>
<feature type="coiled-coil region" evidence="1">
    <location>
        <begin position="320"/>
        <end position="347"/>
    </location>
</feature>
<comment type="caution">
    <text evidence="3">The sequence shown here is derived from an EMBL/GenBank/DDBJ whole genome shotgun (WGS) entry which is preliminary data.</text>
</comment>
<feature type="region of interest" description="Disordered" evidence="2">
    <location>
        <begin position="452"/>
        <end position="475"/>
    </location>
</feature>
<gene>
    <name evidence="3" type="ORF">FCC1311_019832</name>
</gene>
<dbReference type="EMBL" id="BEYU01000015">
    <property type="protein sequence ID" value="GBG25764.1"/>
    <property type="molecule type" value="Genomic_DNA"/>
</dbReference>
<organism evidence="3 4">
    <name type="scientific">Hondaea fermentalgiana</name>
    <dbReference type="NCBI Taxonomy" id="2315210"/>
    <lineage>
        <taxon>Eukaryota</taxon>
        <taxon>Sar</taxon>
        <taxon>Stramenopiles</taxon>
        <taxon>Bigyra</taxon>
        <taxon>Labyrinthulomycetes</taxon>
        <taxon>Thraustochytrida</taxon>
        <taxon>Thraustochytriidae</taxon>
        <taxon>Hondaea</taxon>
    </lineage>
</organism>
<dbReference type="Proteomes" id="UP000241890">
    <property type="component" value="Unassembled WGS sequence"/>
</dbReference>
<feature type="compositionally biased region" description="Basic and acidic residues" evidence="2">
    <location>
        <begin position="901"/>
        <end position="918"/>
    </location>
</feature>
<protein>
    <submittedName>
        <fullName evidence="3">Uncharacterized protein</fullName>
    </submittedName>
</protein>
<dbReference type="AlphaFoldDB" id="A0A2R5GD81"/>
<name>A0A2R5GD81_9STRA</name>
<feature type="compositionally biased region" description="Basic residues" evidence="2">
    <location>
        <begin position="191"/>
        <end position="202"/>
    </location>
</feature>
<sequence length="990" mass="109920">MASRFCAALLPGRRRGQSEQGELASERIAHDAARHLRGAEGTGHDADLDDFDDEDIYEDEVDEDEDALLDSHEENEDEDLEDESLSVLEKQESGEQARLRQQALASYEDVILSGRNADAHGQELSFQDSFNRRATASPLQLDRRNSGEDLEQRTAKANAARDLFFLAQEGDASAALELRRGDRAPSSASWSHRRSQRRRSAGGRHEGAETPDSFNYVLMERAIEASLRELSLRATEGLSQQERVAADHEREAIEVMSRQFLGDQADMLRTARRECKRLAPQLRQHMSTVAKELNRKLCENLGHGAGRRGAASNGFAADDQEQYETAVSKLKKELAILTRHLSQIRVEQHFPRCMMWKLKVDAGDGTFIGMRDLEIGEIKADYHISTVKSKPGHIRMEVNNIVANLGIQELSIRGANTKARILGGLLTPTITRLDLDVRGSWILELKFSQGSGHRQHRQRDQRAGQQSPQARWEEVKERSTFNLTLTRKVTGLTTIRLPQSFLQTLSKLLIPKLVTGAIKTILPIELGLLLREHDNAVSVKGSINIAGDMSPQTWREPLVGPTAAAARARASLGISQSEAIMLDYICRGSRAAAAGFKNKAISLGRLFKWRLKYATYRVDELQEMLDLIQRDASATLPRGWLAQLVLFVTLLAKKPLNVRLALTSVDMDINLSRTVDAALDAYMTYFAQSVAGARAQKARIAARQHFEEAQQRVAAIRKLMRDFVTPLVEPRVEGNITGLFMGGINAGLSALTLRNVIASLRMPAHFLFRPIIPRNLEELTIEIEGLAGPRDGEYTVKLRMDDLDGEASLTLRDVHLDLFRAGSEPGAIVFEATEARASMMLKMLDQILYAASQQVQVSDGIDADAVGQDPGAFVLAGTAPLVERVEAILSISRAFDADTGGAREDAPSEAAHDDADEARETKATFLPDFVLNDANDLRADVSDIHVVIVKENDSRRAREKVLRLQLHAQSEKALQISIRANMRDMLDLYQ</sequence>
<feature type="compositionally biased region" description="Acidic residues" evidence="2">
    <location>
        <begin position="47"/>
        <end position="84"/>
    </location>
</feature>
<accession>A0A2R5GD81</accession>
<evidence type="ECO:0000256" key="2">
    <source>
        <dbReference type="SAM" id="MobiDB-lite"/>
    </source>
</evidence>
<dbReference type="InParanoid" id="A0A2R5GD81"/>
<proteinExistence type="predicted"/>
<feature type="region of interest" description="Disordered" evidence="2">
    <location>
        <begin position="898"/>
        <end position="918"/>
    </location>
</feature>